<name>A0A8J4AC63_9ACTN</name>
<dbReference type="Proteomes" id="UP000614996">
    <property type="component" value="Unassembled WGS sequence"/>
</dbReference>
<dbReference type="EMBL" id="BOPO01000050">
    <property type="protein sequence ID" value="GIL27694.1"/>
    <property type="molecule type" value="Genomic_DNA"/>
</dbReference>
<accession>A0A8J4AC63</accession>
<keyword evidence="3" id="KW-1185">Reference proteome</keyword>
<sequence length="411" mass="43778">MNELGQLYHEATATTRPPSAQAVTQRIQRRFRRRRAGRYGAGVLVAVALVLGGVAWHGAGTMPPAPIDTAARLPADRPVGRGEYVQPYFASDGNTPRNALLRTRSGARYVVPGRIGPSAAGMGTPLSPTGRWLVSSIGDQVVVRDLTAKRTYRTGRAGADGIPVAWSSNERWLVLRGAPDGNHIDDTLFRVDLHSGAVLRLATGAHRSAGEIAAILPNGDPVFQVPGSRPTPKPAKESLLKSGSGVYQVADPNTGALRTAYTVPNAQLWHSEDVARIDPAAPKHQPRLAWMPSTRVPLIVSPDGGQGAAVTTRYGRRSTLSLGVVDLRHDTERAVNVVVDANGTTADGIAAVREWRPVTLDHGRLTVLGRTGMNAYVVRLTIDLAHGNALAVQKIHYPEDSLPAGAVSTEE</sequence>
<reference evidence="3" key="1">
    <citation type="journal article" date="2021" name="Int. J. Syst. Evol. Microbiol.">
        <title>Actinocatenispora comari sp. nov., an endophytic actinomycete isolated from aerial parts of Comarum salesowianum.</title>
        <authorList>
            <person name="Oyunbileg N."/>
            <person name="Iizaka Y."/>
            <person name="Hamada M."/>
            <person name="Davaapurev B.O."/>
            <person name="Fukumoto A."/>
            <person name="Tsetseg B."/>
            <person name="Kato F."/>
            <person name="Tamura T."/>
            <person name="Batkhuu J."/>
            <person name="Anzai Y."/>
        </authorList>
    </citation>
    <scope>NUCLEOTIDE SEQUENCE [LARGE SCALE GENOMIC DNA]</scope>
    <source>
        <strain evidence="3">NUM-2625</strain>
    </source>
</reference>
<evidence type="ECO:0000313" key="3">
    <source>
        <dbReference type="Proteomes" id="UP000614996"/>
    </source>
</evidence>
<dbReference type="RefSeq" id="WP_207125430.1">
    <property type="nucleotide sequence ID" value="NZ_BOPO01000050.1"/>
</dbReference>
<dbReference type="SUPFAM" id="SSF82171">
    <property type="entry name" value="DPP6 N-terminal domain-like"/>
    <property type="match status" value="1"/>
</dbReference>
<protein>
    <submittedName>
        <fullName evidence="2">Uncharacterized protein</fullName>
    </submittedName>
</protein>
<evidence type="ECO:0000256" key="1">
    <source>
        <dbReference type="SAM" id="Phobius"/>
    </source>
</evidence>
<organism evidence="2 3">
    <name type="scientific">Actinocatenispora comari</name>
    <dbReference type="NCBI Taxonomy" id="2807577"/>
    <lineage>
        <taxon>Bacteria</taxon>
        <taxon>Bacillati</taxon>
        <taxon>Actinomycetota</taxon>
        <taxon>Actinomycetes</taxon>
        <taxon>Micromonosporales</taxon>
        <taxon>Micromonosporaceae</taxon>
        <taxon>Actinocatenispora</taxon>
    </lineage>
</organism>
<proteinExistence type="predicted"/>
<evidence type="ECO:0000313" key="2">
    <source>
        <dbReference type="EMBL" id="GIL27694.1"/>
    </source>
</evidence>
<feature type="transmembrane region" description="Helical" evidence="1">
    <location>
        <begin position="39"/>
        <end position="59"/>
    </location>
</feature>
<comment type="caution">
    <text evidence="2">The sequence shown here is derived from an EMBL/GenBank/DDBJ whole genome shotgun (WGS) entry which is preliminary data.</text>
</comment>
<keyword evidence="1" id="KW-1133">Transmembrane helix</keyword>
<keyword evidence="1" id="KW-0812">Transmembrane</keyword>
<keyword evidence="1" id="KW-0472">Membrane</keyword>
<dbReference type="AlphaFoldDB" id="A0A8J4AC63"/>
<gene>
    <name evidence="2" type="ORF">NUM_29480</name>
</gene>